<organism evidence="3 4">
    <name type="scientific">Pseudomonas syringae</name>
    <dbReference type="NCBI Taxonomy" id="317"/>
    <lineage>
        <taxon>Bacteria</taxon>
        <taxon>Pseudomonadati</taxon>
        <taxon>Pseudomonadota</taxon>
        <taxon>Gammaproteobacteria</taxon>
        <taxon>Pseudomonadales</taxon>
        <taxon>Pseudomonadaceae</taxon>
        <taxon>Pseudomonas</taxon>
    </lineage>
</organism>
<feature type="region of interest" description="Disordered" evidence="1">
    <location>
        <begin position="1318"/>
        <end position="1365"/>
    </location>
</feature>
<gene>
    <name evidence="3" type="ORF">SAMN05444065_13621</name>
</gene>
<dbReference type="Pfam" id="PF18821">
    <property type="entry name" value="LPD7"/>
    <property type="match status" value="1"/>
</dbReference>
<dbReference type="InterPro" id="IPR040677">
    <property type="entry name" value="LPD7"/>
</dbReference>
<feature type="region of interest" description="Disordered" evidence="1">
    <location>
        <begin position="517"/>
        <end position="563"/>
    </location>
</feature>
<feature type="region of interest" description="Disordered" evidence="1">
    <location>
        <begin position="932"/>
        <end position="1009"/>
    </location>
</feature>
<evidence type="ECO:0000313" key="3">
    <source>
        <dbReference type="EMBL" id="SFO57381.1"/>
    </source>
</evidence>
<feature type="compositionally biased region" description="Polar residues" evidence="1">
    <location>
        <begin position="963"/>
        <end position="979"/>
    </location>
</feature>
<feature type="compositionally biased region" description="Polar residues" evidence="1">
    <location>
        <begin position="528"/>
        <end position="538"/>
    </location>
</feature>
<dbReference type="Proteomes" id="UP000183083">
    <property type="component" value="Unassembled WGS sequence"/>
</dbReference>
<evidence type="ECO:0000313" key="4">
    <source>
        <dbReference type="Proteomes" id="UP000183083"/>
    </source>
</evidence>
<feature type="compositionally biased region" description="Low complexity" evidence="1">
    <location>
        <begin position="1086"/>
        <end position="1104"/>
    </location>
</feature>
<feature type="compositionally biased region" description="Basic residues" evidence="1">
    <location>
        <begin position="453"/>
        <end position="469"/>
    </location>
</feature>
<dbReference type="EMBL" id="FOVV01000036">
    <property type="protein sequence ID" value="SFO57381.1"/>
    <property type="molecule type" value="Genomic_DNA"/>
</dbReference>
<feature type="compositionally biased region" description="Basic and acidic residues" evidence="1">
    <location>
        <begin position="372"/>
        <end position="385"/>
    </location>
</feature>
<sequence>MLIRVSGYNTGAQEYLEQGNKSGREFTRDELDHRLIIEGQLSVTRAIYESIPDHGQDRYLTFTLSFKEDTVSPELLTAVTTDFKNFFMHAYKPEEFNLYAEAHLPKMKTVTDRKTGEVIDRKPHIHIIIPRINLLSGNEANPVDVYKNHEKYFEAFQEHINQKYGLSSPRENVRADITDAASVLSRYKGDDFYGKNRQFKQQLVKQVIERGVTSRADFYALVAEHGETRIRNEGKDNEYISVKLPGDAKGTNLKDTIFQDAFIVRRELKKPPLEASVIQERLLAWPQRAREIKYVNKATPKFRKQYSQASPEERVRLLAERETNFYRAHGDDYESVHTWQRQRDNQRSPAETTGRRTAAPADGLQDLSVSDVADHRQAGPTRSRDGALLLPSDAHVHVGQSQPGGDSGLRSSVPGGGRGRRAGSTAERGRGGSQPAAVSQETKGTATAAGATGRRRAGAGKPRNTRVRAGRVVPPYAQNPHRVATIADIEERGRRLFDPLKRPSDNALVFFRSSSHPQVADQLPQARAATTTPVQSTAGRRPRSSGKPRPPRQWRPGAVPPYAKNPHRVATVADIEQRARMLFDPLKRPADKALVFKRASIKALTVNKHASTVAAYFTRQAQHNQIAPAHRRAIRRIDQQYFALRRAVFSDQRLTRQDKAQLVSVLTFERLKAREQFHNPKPNIEVNLMGSAAIRNLLDDEKEDPGFSISGARGPGPEGVRERVKRVMDRFAKQVDPVAASERARDLSAKDLYTRKAKFSQNVHYLDKQTDKTLFVDTGTTISMRRTGITEAGVSVALQLARERFGSTLTINGTAEFKKLVIEAVAKNGLDVHFTDKAMNQSLADRRAELDIERDGQNIGPATDLPRHVDDATRDVRDQADRLGVTVPIQALYGQGKTADQVSQALATQLDTVPEPERIAFVETVAITLGIPERGQPKGDQAFAQWQAQRAHPDVDSAAPATSEAQTSTPEPVSTSAGTSPAPAPVNPEAAKPTPANANDLPRHVDDSSREIRDLVDKLGVTVTIEALYREGKTAEQVSQVLTKELDFVPERMRVSLVELVATTLGIPKRGEPKGDQAFAQWQAQRAQSTADSAATATADVQTSRANDPDLQSPSELVRLEAQWRRDFPMSEADVRASDTVMGLRGKDHAIWLIAADDKTPEAAAMLTAYMENDSYREAFKASVVDIYKQVENSPKLIDDLDQLTAMAAQIVNEVEERLYSAPQAATGQTAPSRSKVIEGTLIEHGEAPYQHNDDNQMSYFVTLKPEGGKPRTVWGVGLEEAMSDADLKQGDQVRLQDLGTQPVVVQVIEEDGTVTDKTVNRREWSAQPVAPEREVAETTPKGQAAAAGTPELSSPDEEDGMNMD</sequence>
<feature type="domain" description="Large polyvalent protein-associated" evidence="2">
    <location>
        <begin position="757"/>
        <end position="845"/>
    </location>
</feature>
<evidence type="ECO:0000256" key="1">
    <source>
        <dbReference type="SAM" id="MobiDB-lite"/>
    </source>
</evidence>
<feature type="compositionally biased region" description="Basic and acidic residues" evidence="1">
    <location>
        <begin position="335"/>
        <end position="346"/>
    </location>
</feature>
<feature type="region of interest" description="Disordered" evidence="1">
    <location>
        <begin position="335"/>
        <end position="472"/>
    </location>
</feature>
<proteinExistence type="predicted"/>
<protein>
    <submittedName>
        <fullName evidence="3">Relaxase/Mobilisation nuclease domain-containing protein</fullName>
    </submittedName>
</protein>
<feature type="compositionally biased region" description="Basic residues" evidence="1">
    <location>
        <begin position="540"/>
        <end position="552"/>
    </location>
</feature>
<reference evidence="3 4" key="1">
    <citation type="submission" date="2016-10" db="EMBL/GenBank/DDBJ databases">
        <authorList>
            <person name="Varghese N."/>
            <person name="Submissions S."/>
        </authorList>
    </citation>
    <scope>NUCLEOTIDE SEQUENCE [LARGE SCALE GENOMIC DNA]</scope>
    <source>
        <strain evidence="3 4">BS0292</strain>
    </source>
</reference>
<accession>A0AB38C1Q2</accession>
<evidence type="ECO:0000259" key="2">
    <source>
        <dbReference type="Pfam" id="PF18821"/>
    </source>
</evidence>
<feature type="region of interest" description="Disordered" evidence="1">
    <location>
        <begin position="1086"/>
        <end position="1113"/>
    </location>
</feature>
<comment type="caution">
    <text evidence="3">The sequence shown here is derived from an EMBL/GenBank/DDBJ whole genome shotgun (WGS) entry which is preliminary data.</text>
</comment>
<name>A0AB38C1Q2_PSESX</name>
<feature type="compositionally biased region" description="Acidic residues" evidence="1">
    <location>
        <begin position="1355"/>
        <end position="1365"/>
    </location>
</feature>